<evidence type="ECO:0000313" key="2">
    <source>
        <dbReference type="Proteomes" id="UP000325536"/>
    </source>
</evidence>
<accession>A0A5P3MQ50</accession>
<reference evidence="1 2" key="1">
    <citation type="submission" date="2018-08" db="EMBL/GenBank/DDBJ databases">
        <title>Neisseria animalis ATCC 49930 complete genome.</title>
        <authorList>
            <person name="Veseli I.A."/>
            <person name="Mascarenhas dos Santos A.C."/>
            <person name="Buttler R."/>
            <person name="Pombert J.-F."/>
        </authorList>
    </citation>
    <scope>NUCLEOTIDE SEQUENCE [LARGE SCALE GENOMIC DNA]</scope>
    <source>
        <strain evidence="1 2">ATCC 49930</strain>
    </source>
</reference>
<keyword evidence="2" id="KW-1185">Reference proteome</keyword>
<dbReference type="EMBL" id="CP031699">
    <property type="protein sequence ID" value="QEY23550.1"/>
    <property type="molecule type" value="Genomic_DNA"/>
</dbReference>
<name>A0A5P3MQ50_NEIAN</name>
<dbReference type="OrthoDB" id="8613488at2"/>
<dbReference type="KEGG" id="naq:D0T90_02730"/>
<protein>
    <submittedName>
        <fullName evidence="1">Phage tail assembly protein</fullName>
    </submittedName>
</protein>
<gene>
    <name evidence="1" type="ORF">D0T90_02730</name>
</gene>
<evidence type="ECO:0000313" key="1">
    <source>
        <dbReference type="EMBL" id="QEY23550.1"/>
    </source>
</evidence>
<proteinExistence type="predicted"/>
<dbReference type="Pfam" id="PF10109">
    <property type="entry name" value="Phage_TAC_7"/>
    <property type="match status" value="1"/>
</dbReference>
<dbReference type="Proteomes" id="UP000325536">
    <property type="component" value="Chromosome"/>
</dbReference>
<dbReference type="InterPro" id="IPR019289">
    <property type="entry name" value="Phage_tail_E/E"/>
</dbReference>
<dbReference type="RefSeq" id="WP_123795596.1">
    <property type="nucleotide sequence ID" value="NZ_CP031699.1"/>
</dbReference>
<dbReference type="AlphaFoldDB" id="A0A5P3MQ50"/>
<organism evidence="1 2">
    <name type="scientific">Neisseria animalis</name>
    <dbReference type="NCBI Taxonomy" id="492"/>
    <lineage>
        <taxon>Bacteria</taxon>
        <taxon>Pseudomonadati</taxon>
        <taxon>Pseudomonadota</taxon>
        <taxon>Betaproteobacteria</taxon>
        <taxon>Neisseriales</taxon>
        <taxon>Neisseriaceae</taxon>
        <taxon>Neisseria</taxon>
    </lineage>
</organism>
<sequence length="94" mass="10690">MTEKNESQKLQEQLGIGKEIVLVEPLDTPTGKVEKLTLRRVKVKDYKRAAEQYPDNAALQQLATLSLASGLMEEDFDNLCWEDYQQISKFCLGV</sequence>